<dbReference type="InterPro" id="IPR029044">
    <property type="entry name" value="Nucleotide-diphossugar_trans"/>
</dbReference>
<dbReference type="PANTHER" id="PTHR43685:SF3">
    <property type="entry name" value="SLR2126 PROTEIN"/>
    <property type="match status" value="1"/>
</dbReference>
<keyword evidence="5" id="KW-1185">Reference proteome</keyword>
<dbReference type="Pfam" id="PF02709">
    <property type="entry name" value="Glyco_transf_7C"/>
    <property type="match status" value="1"/>
</dbReference>
<dbReference type="STRING" id="1408250.Q760_07800"/>
<keyword evidence="1" id="KW-0808">Transferase</keyword>
<evidence type="ECO:0000259" key="3">
    <source>
        <dbReference type="Pfam" id="PF02709"/>
    </source>
</evidence>
<comment type="caution">
    <text evidence="4">The sequence shown here is derived from an EMBL/GenBank/DDBJ whole genome shotgun (WGS) entry which is preliminary data.</text>
</comment>
<reference evidence="4 5" key="1">
    <citation type="submission" date="2013-10" db="EMBL/GenBank/DDBJ databases">
        <authorList>
            <person name="Wang G."/>
            <person name="Zhuang W."/>
        </authorList>
    </citation>
    <scope>NUCLEOTIDE SEQUENCE [LARGE SCALE GENOMIC DNA]</scope>
    <source>
        <strain evidence="4 5">DSM 20118</strain>
    </source>
</reference>
<dbReference type="Proteomes" id="UP000029833">
    <property type="component" value="Unassembled WGS sequence"/>
</dbReference>
<dbReference type="PANTHER" id="PTHR43685">
    <property type="entry name" value="GLYCOSYLTRANSFERASE"/>
    <property type="match status" value="1"/>
</dbReference>
<feature type="domain" description="Galactosyltransferase C-terminal" evidence="3">
    <location>
        <begin position="178"/>
        <end position="225"/>
    </location>
</feature>
<evidence type="ECO:0000313" key="5">
    <source>
        <dbReference type="Proteomes" id="UP000029833"/>
    </source>
</evidence>
<dbReference type="InterPro" id="IPR050834">
    <property type="entry name" value="Glycosyltransf_2"/>
</dbReference>
<dbReference type="InterPro" id="IPR027791">
    <property type="entry name" value="Galactosyl_T_C"/>
</dbReference>
<evidence type="ECO:0000313" key="4">
    <source>
        <dbReference type="EMBL" id="KGM03888.1"/>
    </source>
</evidence>
<organism evidence="4 5">
    <name type="scientific">Cellulomonas cellasea DSM 20118</name>
    <dbReference type="NCBI Taxonomy" id="1408250"/>
    <lineage>
        <taxon>Bacteria</taxon>
        <taxon>Bacillati</taxon>
        <taxon>Actinomycetota</taxon>
        <taxon>Actinomycetes</taxon>
        <taxon>Micrococcales</taxon>
        <taxon>Cellulomonadaceae</taxon>
        <taxon>Cellulomonas</taxon>
    </lineage>
</organism>
<accession>A0A0A0BCI0</accession>
<dbReference type="SUPFAM" id="SSF53448">
    <property type="entry name" value="Nucleotide-diphospho-sugar transferases"/>
    <property type="match status" value="1"/>
</dbReference>
<dbReference type="InterPro" id="IPR001173">
    <property type="entry name" value="Glyco_trans_2-like"/>
</dbReference>
<dbReference type="Gene3D" id="3.90.550.10">
    <property type="entry name" value="Spore Coat Polysaccharide Biosynthesis Protein SpsA, Chain A"/>
    <property type="match status" value="1"/>
</dbReference>
<sequence length="293" mass="32657">MTHSSAPSATVIVPTFNRADLLRLTLTSLSAQSRSDFEVIVVDDGSTDRTRAVVDEFTRALRLTYVFQPDEGFRVARARNLGIRLADSPICVFVDSGVVMHRTSVDRHVEVQAGEDVVVGRLLGFSQDNSSEEELVRLWTSLGEGSRFSHLEGREDFQDPRDHCLSSLDVPFGSWPAPWALFWTANASAPTQMVLEAGGFDEAYTSWGVEDVDLGYRLHRSGARYRWAHDAVGFHHPHDKPQHSRRVSADSNRHYFASKFPGDTAVQLLTTHRAVCLNHVLLGELPSMQGVRT</sequence>
<dbReference type="Pfam" id="PF00535">
    <property type="entry name" value="Glycos_transf_2"/>
    <property type="match status" value="1"/>
</dbReference>
<gene>
    <name evidence="4" type="ORF">Q760_07800</name>
</gene>
<proteinExistence type="predicted"/>
<dbReference type="EMBL" id="AXNT01000002">
    <property type="protein sequence ID" value="KGM03888.1"/>
    <property type="molecule type" value="Genomic_DNA"/>
</dbReference>
<evidence type="ECO:0000259" key="2">
    <source>
        <dbReference type="Pfam" id="PF00535"/>
    </source>
</evidence>
<feature type="domain" description="Glycosyltransferase 2-like" evidence="2">
    <location>
        <begin position="10"/>
        <end position="134"/>
    </location>
</feature>
<dbReference type="RefSeq" id="WP_052103302.1">
    <property type="nucleotide sequence ID" value="NZ_AXNT01000002.1"/>
</dbReference>
<protein>
    <submittedName>
        <fullName evidence="4">Uncharacterized protein</fullName>
    </submittedName>
</protein>
<dbReference type="AlphaFoldDB" id="A0A0A0BCI0"/>
<evidence type="ECO:0000256" key="1">
    <source>
        <dbReference type="ARBA" id="ARBA00022679"/>
    </source>
</evidence>
<dbReference type="GO" id="GO:0016740">
    <property type="term" value="F:transferase activity"/>
    <property type="evidence" value="ECO:0007669"/>
    <property type="project" value="UniProtKB-KW"/>
</dbReference>
<name>A0A0A0BCI0_9CELL</name>